<dbReference type="Gene3D" id="1.10.10.10">
    <property type="entry name" value="Winged helix-like DNA-binding domain superfamily/Winged helix DNA-binding domain"/>
    <property type="match status" value="1"/>
</dbReference>
<name>A0ABT3WEK9_9PROT</name>
<dbReference type="InterPro" id="IPR050176">
    <property type="entry name" value="LTTR"/>
</dbReference>
<feature type="domain" description="HTH lysR-type" evidence="5">
    <location>
        <begin position="2"/>
        <end position="58"/>
    </location>
</feature>
<evidence type="ECO:0000256" key="2">
    <source>
        <dbReference type="ARBA" id="ARBA00023015"/>
    </source>
</evidence>
<organism evidence="6 7">
    <name type="scientific">Bombella dulcis</name>
    <dbReference type="NCBI Taxonomy" id="2967339"/>
    <lineage>
        <taxon>Bacteria</taxon>
        <taxon>Pseudomonadati</taxon>
        <taxon>Pseudomonadota</taxon>
        <taxon>Alphaproteobacteria</taxon>
        <taxon>Acetobacterales</taxon>
        <taxon>Acetobacteraceae</taxon>
        <taxon>Bombella</taxon>
    </lineage>
</organism>
<dbReference type="NCBIfam" id="TIGR03298">
    <property type="entry name" value="argP"/>
    <property type="match status" value="1"/>
</dbReference>
<evidence type="ECO:0000313" key="6">
    <source>
        <dbReference type="EMBL" id="MCX5616048.1"/>
    </source>
</evidence>
<dbReference type="PROSITE" id="PS50931">
    <property type="entry name" value="HTH_LYSR"/>
    <property type="match status" value="1"/>
</dbReference>
<keyword evidence="4" id="KW-0804">Transcription</keyword>
<dbReference type="InterPro" id="IPR036388">
    <property type="entry name" value="WH-like_DNA-bd_sf"/>
</dbReference>
<dbReference type="Pfam" id="PF00126">
    <property type="entry name" value="HTH_1"/>
    <property type="match status" value="1"/>
</dbReference>
<reference evidence="6" key="1">
    <citation type="submission" date="2022-07" db="EMBL/GenBank/DDBJ databases">
        <title>Bombella genomes.</title>
        <authorList>
            <person name="Harer L."/>
            <person name="Styblova S."/>
            <person name="Ehrmann M."/>
        </authorList>
    </citation>
    <scope>NUCLEOTIDE SEQUENCE</scope>
    <source>
        <strain evidence="6">TMW 2.2559</strain>
    </source>
</reference>
<dbReference type="InterPro" id="IPR005119">
    <property type="entry name" value="LysR_subst-bd"/>
</dbReference>
<dbReference type="SUPFAM" id="SSF46785">
    <property type="entry name" value="Winged helix' DNA-binding domain"/>
    <property type="match status" value="1"/>
</dbReference>
<dbReference type="InterPro" id="IPR000847">
    <property type="entry name" value="LysR_HTH_N"/>
</dbReference>
<dbReference type="InterPro" id="IPR017685">
    <property type="entry name" value="ArgP"/>
</dbReference>
<dbReference type="Proteomes" id="UP001165633">
    <property type="component" value="Unassembled WGS sequence"/>
</dbReference>
<dbReference type="Pfam" id="PF03466">
    <property type="entry name" value="LysR_substrate"/>
    <property type="match status" value="1"/>
</dbReference>
<dbReference type="PANTHER" id="PTHR30579">
    <property type="entry name" value="TRANSCRIPTIONAL REGULATOR"/>
    <property type="match status" value="1"/>
</dbReference>
<protein>
    <submittedName>
        <fullName evidence="6">LysR family transcriptional regulator ArgP</fullName>
    </submittedName>
</protein>
<dbReference type="SUPFAM" id="SSF53850">
    <property type="entry name" value="Periplasmic binding protein-like II"/>
    <property type="match status" value="1"/>
</dbReference>
<keyword evidence="2" id="KW-0805">Transcription regulation</keyword>
<comment type="similarity">
    <text evidence="1">Belongs to the LysR transcriptional regulatory family.</text>
</comment>
<gene>
    <name evidence="6" type="ORF">NQF87_03535</name>
</gene>
<dbReference type="PANTHER" id="PTHR30579:SF2">
    <property type="entry name" value="HTH-TYPE TRANSCRIPTIONAL REGULATOR ARGP"/>
    <property type="match status" value="1"/>
</dbReference>
<keyword evidence="3" id="KW-0238">DNA-binding</keyword>
<comment type="caution">
    <text evidence="6">The sequence shown here is derived from an EMBL/GenBank/DDBJ whole genome shotgun (WGS) entry which is preliminary data.</text>
</comment>
<proteinExistence type="inferred from homology"/>
<accession>A0ABT3WEK9</accession>
<keyword evidence="7" id="KW-1185">Reference proteome</keyword>
<evidence type="ECO:0000313" key="7">
    <source>
        <dbReference type="Proteomes" id="UP001165633"/>
    </source>
</evidence>
<dbReference type="NCBIfam" id="NF002964">
    <property type="entry name" value="PRK03635.1"/>
    <property type="match status" value="1"/>
</dbReference>
<sequence length="300" mass="32783">MFDYAALTAISAVVREGSFERAAAVLGLTPSAVSQRVRGFEERLGSVLVIRGQPCRLTELGTMLCRHFDCVKVLESDLATRLAWQDKEAALPATVKIAVNADSITTWFAHAMMAFSRQEPAITLDISIDDEQCTAERLRSGDVMAAVTASSDPVPWCRTVSLGSMSYVACASPSLMATCFPKGVTAEALRNAPYLRFDRSDLFQAQWAETVYGVTLGAPACWIRSSRAFLDLCLYGLGWALHPLPLVEQYLKTGDLVEFSPGHRPSVPLFWSVPRLYGSALNRLSQNVQRVAADWLEAAG</sequence>
<dbReference type="EMBL" id="JANIDV010000002">
    <property type="protein sequence ID" value="MCX5616048.1"/>
    <property type="molecule type" value="Genomic_DNA"/>
</dbReference>
<dbReference type="RefSeq" id="WP_266127058.1">
    <property type="nucleotide sequence ID" value="NZ_JANIDV010000002.1"/>
</dbReference>
<evidence type="ECO:0000256" key="1">
    <source>
        <dbReference type="ARBA" id="ARBA00009437"/>
    </source>
</evidence>
<evidence type="ECO:0000256" key="3">
    <source>
        <dbReference type="ARBA" id="ARBA00023125"/>
    </source>
</evidence>
<evidence type="ECO:0000256" key="4">
    <source>
        <dbReference type="ARBA" id="ARBA00023163"/>
    </source>
</evidence>
<dbReference type="InterPro" id="IPR036390">
    <property type="entry name" value="WH_DNA-bd_sf"/>
</dbReference>
<evidence type="ECO:0000259" key="5">
    <source>
        <dbReference type="PROSITE" id="PS50931"/>
    </source>
</evidence>
<dbReference type="Gene3D" id="3.40.190.290">
    <property type="match status" value="1"/>
</dbReference>